<dbReference type="GO" id="GO:0016020">
    <property type="term" value="C:membrane"/>
    <property type="evidence" value="ECO:0007669"/>
    <property type="project" value="UniProtKB-SubCell"/>
</dbReference>
<keyword evidence="5" id="KW-0571">Peptide transport</keyword>
<keyword evidence="3" id="KW-0813">Transport</keyword>
<feature type="transmembrane region" description="Helical" evidence="9">
    <location>
        <begin position="12"/>
        <end position="37"/>
    </location>
</feature>
<feature type="transmembrane region" description="Helical" evidence="9">
    <location>
        <begin position="115"/>
        <end position="132"/>
    </location>
</feature>
<keyword evidence="7 9" id="KW-1133">Transmembrane helix</keyword>
<accession>A0A0C3LH82</accession>
<evidence type="ECO:0000256" key="9">
    <source>
        <dbReference type="SAM" id="Phobius"/>
    </source>
</evidence>
<dbReference type="HOGENOM" id="CLU_1457860_0_0_1"/>
<evidence type="ECO:0000256" key="1">
    <source>
        <dbReference type="ARBA" id="ARBA00004141"/>
    </source>
</evidence>
<dbReference type="EMBL" id="KN823161">
    <property type="protein sequence ID" value="KIO20797.1"/>
    <property type="molecule type" value="Genomic_DNA"/>
</dbReference>
<evidence type="ECO:0000256" key="6">
    <source>
        <dbReference type="ARBA" id="ARBA00022927"/>
    </source>
</evidence>
<keyword evidence="11" id="KW-1185">Reference proteome</keyword>
<evidence type="ECO:0000256" key="3">
    <source>
        <dbReference type="ARBA" id="ARBA00022448"/>
    </source>
</evidence>
<keyword evidence="8 9" id="KW-0472">Membrane</keyword>
<keyword evidence="4 9" id="KW-0812">Transmembrane</keyword>
<dbReference type="InterPro" id="IPR004813">
    <property type="entry name" value="OPT"/>
</dbReference>
<dbReference type="GO" id="GO:0035673">
    <property type="term" value="F:oligopeptide transmembrane transporter activity"/>
    <property type="evidence" value="ECO:0007669"/>
    <property type="project" value="InterPro"/>
</dbReference>
<comment type="similarity">
    <text evidence="2">Belongs to the oligopeptide OPT transporter family.</text>
</comment>
<evidence type="ECO:0000256" key="8">
    <source>
        <dbReference type="ARBA" id="ARBA00023136"/>
    </source>
</evidence>
<evidence type="ECO:0000256" key="2">
    <source>
        <dbReference type="ARBA" id="ARBA00008807"/>
    </source>
</evidence>
<feature type="non-terminal residue" evidence="10">
    <location>
        <position position="1"/>
    </location>
</feature>
<gene>
    <name evidence="10" type="ORF">M407DRAFT_81175</name>
</gene>
<dbReference type="GO" id="GO:0015031">
    <property type="term" value="P:protein transport"/>
    <property type="evidence" value="ECO:0007669"/>
    <property type="project" value="UniProtKB-KW"/>
</dbReference>
<evidence type="ECO:0000313" key="11">
    <source>
        <dbReference type="Proteomes" id="UP000054248"/>
    </source>
</evidence>
<dbReference type="OrthoDB" id="9986677at2759"/>
<dbReference type="Proteomes" id="UP000054248">
    <property type="component" value="Unassembled WGS sequence"/>
</dbReference>
<name>A0A0C3LH82_9AGAM</name>
<reference evidence="10 11" key="1">
    <citation type="submission" date="2014-04" db="EMBL/GenBank/DDBJ databases">
        <authorList>
            <consortium name="DOE Joint Genome Institute"/>
            <person name="Kuo A."/>
            <person name="Girlanda M."/>
            <person name="Perotto S."/>
            <person name="Kohler A."/>
            <person name="Nagy L.G."/>
            <person name="Floudas D."/>
            <person name="Copeland A."/>
            <person name="Barry K.W."/>
            <person name="Cichocki N."/>
            <person name="Veneault-Fourrey C."/>
            <person name="LaButti K."/>
            <person name="Lindquist E.A."/>
            <person name="Lipzen A."/>
            <person name="Lundell T."/>
            <person name="Morin E."/>
            <person name="Murat C."/>
            <person name="Sun H."/>
            <person name="Tunlid A."/>
            <person name="Henrissat B."/>
            <person name="Grigoriev I.V."/>
            <person name="Hibbett D.S."/>
            <person name="Martin F."/>
            <person name="Nordberg H.P."/>
            <person name="Cantor M.N."/>
            <person name="Hua S.X."/>
        </authorList>
    </citation>
    <scope>NUCLEOTIDE SEQUENCE [LARGE SCALE GENOMIC DNA]</scope>
    <source>
        <strain evidence="10 11">MUT 4182</strain>
    </source>
</reference>
<dbReference type="PANTHER" id="PTHR22601">
    <property type="entry name" value="ISP4 LIKE PROTEIN"/>
    <property type="match status" value="1"/>
</dbReference>
<comment type="subcellular location">
    <subcellularLocation>
        <location evidence="1">Membrane</location>
        <topology evidence="1">Multi-pass membrane protein</topology>
    </subcellularLocation>
</comment>
<proteinExistence type="inferred from homology"/>
<evidence type="ECO:0000256" key="4">
    <source>
        <dbReference type="ARBA" id="ARBA00022692"/>
    </source>
</evidence>
<dbReference type="Pfam" id="PF03169">
    <property type="entry name" value="OPT"/>
    <property type="match status" value="1"/>
</dbReference>
<feature type="transmembrane region" description="Helical" evidence="9">
    <location>
        <begin position="71"/>
        <end position="95"/>
    </location>
</feature>
<dbReference type="InterPro" id="IPR004648">
    <property type="entry name" value="Oligpept_transpt"/>
</dbReference>
<protein>
    <submittedName>
        <fullName evidence="10">Uncharacterized protein</fullName>
    </submittedName>
</protein>
<organism evidence="10 11">
    <name type="scientific">Tulasnella calospora MUT 4182</name>
    <dbReference type="NCBI Taxonomy" id="1051891"/>
    <lineage>
        <taxon>Eukaryota</taxon>
        <taxon>Fungi</taxon>
        <taxon>Dikarya</taxon>
        <taxon>Basidiomycota</taxon>
        <taxon>Agaricomycotina</taxon>
        <taxon>Agaricomycetes</taxon>
        <taxon>Cantharellales</taxon>
        <taxon>Tulasnellaceae</taxon>
        <taxon>Tulasnella</taxon>
    </lineage>
</organism>
<dbReference type="STRING" id="1051891.A0A0C3LH82"/>
<reference evidence="11" key="2">
    <citation type="submission" date="2015-01" db="EMBL/GenBank/DDBJ databases">
        <title>Evolutionary Origins and Diversification of the Mycorrhizal Mutualists.</title>
        <authorList>
            <consortium name="DOE Joint Genome Institute"/>
            <consortium name="Mycorrhizal Genomics Consortium"/>
            <person name="Kohler A."/>
            <person name="Kuo A."/>
            <person name="Nagy L.G."/>
            <person name="Floudas D."/>
            <person name="Copeland A."/>
            <person name="Barry K.W."/>
            <person name="Cichocki N."/>
            <person name="Veneault-Fourrey C."/>
            <person name="LaButti K."/>
            <person name="Lindquist E.A."/>
            <person name="Lipzen A."/>
            <person name="Lundell T."/>
            <person name="Morin E."/>
            <person name="Murat C."/>
            <person name="Riley R."/>
            <person name="Ohm R."/>
            <person name="Sun H."/>
            <person name="Tunlid A."/>
            <person name="Henrissat B."/>
            <person name="Grigoriev I.V."/>
            <person name="Hibbett D.S."/>
            <person name="Martin F."/>
        </authorList>
    </citation>
    <scope>NUCLEOTIDE SEQUENCE [LARGE SCALE GENOMIC DNA]</scope>
    <source>
        <strain evidence="11">MUT 4182</strain>
    </source>
</reference>
<dbReference type="AlphaFoldDB" id="A0A0C3LH82"/>
<sequence length="186" mass="20821">AYEEYSPLYLPISFALAYLLAFAIPPALVMHTVLYYGPVAYRIARNRKRPEDEKDDVHVKLMRRYPEVPHWWYFAIFTACLALSIGAVFVSTLLSPPSPLTRESTILQVQPDLDVPVSSIILAILLAILFIIPECYFQAMTGLAASINLLPQIISGALWPEKPITNMESRTKISRAETVVPQANCA</sequence>
<keyword evidence="6" id="KW-0653">Protein transport</keyword>
<evidence type="ECO:0000313" key="10">
    <source>
        <dbReference type="EMBL" id="KIO20797.1"/>
    </source>
</evidence>
<evidence type="ECO:0000256" key="5">
    <source>
        <dbReference type="ARBA" id="ARBA00022856"/>
    </source>
</evidence>
<evidence type="ECO:0000256" key="7">
    <source>
        <dbReference type="ARBA" id="ARBA00022989"/>
    </source>
</evidence>